<reference evidence="2" key="1">
    <citation type="submission" date="2017-09" db="EMBL/GenBank/DDBJ databases">
        <title>Bacterial strain isolated from the female urinary microbiota.</title>
        <authorList>
            <person name="Thomas-White K."/>
            <person name="Kumar N."/>
            <person name="Forster S."/>
            <person name="Putonti C."/>
            <person name="Lawley T."/>
            <person name="Wolfe A.J."/>
        </authorList>
    </citation>
    <scope>NUCLEOTIDE SEQUENCE [LARGE SCALE GENOMIC DNA]</scope>
    <source>
        <strain evidence="2">UMB0959</strain>
    </source>
</reference>
<keyword evidence="1" id="KW-0378">Hydrolase</keyword>
<dbReference type="AlphaFoldDB" id="A0AAF0YL61"/>
<reference evidence="1 2" key="2">
    <citation type="submission" date="2023-10" db="EMBL/GenBank/DDBJ databases">
        <authorList>
            <person name="Choi B."/>
        </authorList>
    </citation>
    <scope>NUCLEOTIDE SEQUENCE [LARGE SCALE GENOMIC DNA]</scope>
    <source>
        <strain evidence="1 2">UMB0959</strain>
    </source>
</reference>
<proteinExistence type="predicted"/>
<dbReference type="KEGG" id="nmy:CJ229_004860"/>
<keyword evidence="2" id="KW-1185">Reference proteome</keyword>
<dbReference type="SUPFAM" id="SSF53474">
    <property type="entry name" value="alpha/beta-Hydrolases"/>
    <property type="match status" value="1"/>
</dbReference>
<sequence length="204" mass="23161">MKHLFIKGKNNSEETLILLHGTGGRETDLLDIAATVNSSANILAFRGDVLEGQQLRYFKRIHPKKYDEDSLKNEGQKLYDEIKKLFELYDLDLNKGFIIGYSNGSNIASHVLLNYPLPIFGAFLMHPAYYSEQMRDIDLSHLNVLITAGARDFKTSAGDAFKVKQLFEERNANVQIELTDGGHEIHSDELMQGHVFYIQKRSAL</sequence>
<evidence type="ECO:0000313" key="1">
    <source>
        <dbReference type="EMBL" id="WOS95439.1"/>
    </source>
</evidence>
<protein>
    <submittedName>
        <fullName evidence="1">Alpha/beta hydrolase</fullName>
    </submittedName>
</protein>
<gene>
    <name evidence="1" type="ORF">CJ229_004860</name>
</gene>
<dbReference type="Proteomes" id="UP000243626">
    <property type="component" value="Chromosome"/>
</dbReference>
<evidence type="ECO:0000313" key="2">
    <source>
        <dbReference type="Proteomes" id="UP000243626"/>
    </source>
</evidence>
<dbReference type="RefSeq" id="WP_068130174.1">
    <property type="nucleotide sequence ID" value="NZ_CP136964.1"/>
</dbReference>
<dbReference type="GO" id="GO:0016787">
    <property type="term" value="F:hydrolase activity"/>
    <property type="evidence" value="ECO:0007669"/>
    <property type="project" value="UniProtKB-KW"/>
</dbReference>
<dbReference type="InterPro" id="IPR029058">
    <property type="entry name" value="AB_hydrolase_fold"/>
</dbReference>
<accession>A0AAF0YL61</accession>
<dbReference type="EMBL" id="CP136964">
    <property type="protein sequence ID" value="WOS95439.1"/>
    <property type="molecule type" value="Genomic_DNA"/>
</dbReference>
<organism evidence="1 2">
    <name type="scientific">Nosocomiicoccus massiliensis</name>
    <dbReference type="NCBI Taxonomy" id="1232430"/>
    <lineage>
        <taxon>Bacteria</taxon>
        <taxon>Bacillati</taxon>
        <taxon>Bacillota</taxon>
        <taxon>Bacilli</taxon>
        <taxon>Bacillales</taxon>
        <taxon>Staphylococcaceae</taxon>
        <taxon>Nosocomiicoccus</taxon>
    </lineage>
</organism>
<name>A0AAF0YL61_9STAP</name>
<dbReference type="Gene3D" id="3.40.50.1820">
    <property type="entry name" value="alpha/beta hydrolase"/>
    <property type="match status" value="1"/>
</dbReference>